<name>A0A1I9G2J8_BRUMA</name>
<protein>
    <submittedName>
        <fullName evidence="1">Bm9922</fullName>
    </submittedName>
</protein>
<dbReference type="OMA" id="ENSWESD"/>
<dbReference type="EMBL" id="LN856957">
    <property type="protein sequence ID" value="CDP95991.1"/>
    <property type="molecule type" value="Genomic_DNA"/>
</dbReference>
<dbReference type="AlphaFoldDB" id="A0A1I9G2J8"/>
<reference evidence="1" key="2">
    <citation type="submission" date="2012-12" db="EMBL/GenBank/DDBJ databases">
        <authorList>
            <consortium name="WormBase Consortium"/>
            <person name="Ghedin E."/>
            <person name="Paulini M."/>
        </authorList>
    </citation>
    <scope>NUCLEOTIDE SEQUENCE</scope>
    <source>
        <strain evidence="1">FR3</strain>
    </source>
</reference>
<accession>A0A1I9G2J8</accession>
<reference evidence="1" key="1">
    <citation type="journal article" date="2007" name="Science">
        <title>Draft genome of the filarial nematode parasite Brugia malayi.</title>
        <authorList>
            <person name="Ghedin E."/>
            <person name="Wang S."/>
            <person name="Spiro D."/>
            <person name="Caler E."/>
            <person name="Zhao Q."/>
            <person name="Crabtree J."/>
            <person name="Allen J.E."/>
            <person name="Delcher A.L."/>
            <person name="Guiliano D.B."/>
            <person name="Miranda-Saavedra D."/>
            <person name="Angiuoli S.V."/>
            <person name="Creasy T."/>
            <person name="Amedeo P."/>
            <person name="Haas B."/>
            <person name="El-Sayed N.M."/>
            <person name="Wortman J.R."/>
            <person name="Feldblyum T."/>
            <person name="Tallon L."/>
            <person name="Schatz M."/>
            <person name="Shumway M."/>
            <person name="Koo H."/>
            <person name="Salzberg S.L."/>
            <person name="Schobel S."/>
            <person name="Pertea M."/>
            <person name="Pop M."/>
            <person name="White O."/>
            <person name="Barton G.J."/>
            <person name="Carlow C.K."/>
            <person name="Crawford M.J."/>
            <person name="Daub J."/>
            <person name="Dimmic M.W."/>
            <person name="Estes C.F."/>
            <person name="Foster J.M."/>
            <person name="Ganatra M."/>
            <person name="Gregory W.F."/>
            <person name="Johnson N.M."/>
            <person name="Jin J."/>
            <person name="Komuniecki R."/>
            <person name="Korf I."/>
            <person name="Kumar S."/>
            <person name="Laney S."/>
            <person name="Li B.W."/>
            <person name="Li W."/>
            <person name="Lindblom T.H."/>
            <person name="Lustigman S."/>
            <person name="Ma D."/>
            <person name="Maina C.V."/>
            <person name="Martin D.M."/>
            <person name="McCarter J.P."/>
            <person name="McReynolds L."/>
            <person name="Mitreva M."/>
            <person name="Nutman T.B."/>
            <person name="Parkinson J."/>
            <person name="Peregrin-Alvarez J.M."/>
            <person name="Poole C."/>
            <person name="Ren Q."/>
            <person name="Saunders L."/>
            <person name="Sluder A.E."/>
            <person name="Smith K."/>
            <person name="Stanke M."/>
            <person name="Unnasch T.R."/>
            <person name="Ware J."/>
            <person name="Wei A.D."/>
            <person name="Weil G."/>
            <person name="Williams D.J."/>
            <person name="Zhang Y."/>
            <person name="Williams S.A."/>
            <person name="Fraser-Liggett C."/>
            <person name="Slatko B."/>
            <person name="Blaxter M.L."/>
            <person name="Scott A.L."/>
        </authorList>
    </citation>
    <scope>NUCLEOTIDE SEQUENCE</scope>
    <source>
        <strain evidence="1">FR3</strain>
    </source>
</reference>
<sequence length="64" mass="7470">MIIAKHLTCGSGRKTRKGLNALRLLRNEVISVHRRVMENSWESDPTDGEKTLEERLDFINQIYE</sequence>
<organism evidence="1">
    <name type="scientific">Brugia malayi</name>
    <name type="common">Filarial nematode worm</name>
    <dbReference type="NCBI Taxonomy" id="6279"/>
    <lineage>
        <taxon>Eukaryota</taxon>
        <taxon>Metazoa</taxon>
        <taxon>Ecdysozoa</taxon>
        <taxon>Nematoda</taxon>
        <taxon>Chromadorea</taxon>
        <taxon>Rhabditida</taxon>
        <taxon>Spirurina</taxon>
        <taxon>Spiruromorpha</taxon>
        <taxon>Filarioidea</taxon>
        <taxon>Onchocercidae</taxon>
        <taxon>Brugia</taxon>
    </lineage>
</organism>
<gene>
    <name evidence="1" type="primary">Bm9922</name>
    <name evidence="1" type="ORF">BM_Bm9922</name>
</gene>
<evidence type="ECO:0000313" key="1">
    <source>
        <dbReference type="EMBL" id="CDP95991.1"/>
    </source>
</evidence>
<proteinExistence type="predicted"/>